<evidence type="ECO:0000313" key="3">
    <source>
        <dbReference type="Proteomes" id="UP000694564"/>
    </source>
</evidence>
<accession>A0A8D2DH23</accession>
<dbReference type="GeneTree" id="ENSGT00940000154117"/>
<sequence length="117" mass="12573">MLDSELLLVALLACLSVMVLTSVWKQRSLQGKLPPGPTALHIIENVLQLEKNEMYNSLLKVTPGREVGGTGGLPRSTVALWHRVNNDESDSEDTFADFTGSAASFSPEIPGLGILTP</sequence>
<evidence type="ECO:0000256" key="1">
    <source>
        <dbReference type="SAM" id="SignalP"/>
    </source>
</evidence>
<dbReference type="OrthoDB" id="1055148at2759"/>
<feature type="signal peptide" evidence="1">
    <location>
        <begin position="1"/>
        <end position="21"/>
    </location>
</feature>
<reference evidence="2" key="2">
    <citation type="submission" date="2025-09" db="UniProtKB">
        <authorList>
            <consortium name="Ensembl"/>
        </authorList>
    </citation>
    <scope>IDENTIFICATION</scope>
</reference>
<dbReference type="AlphaFoldDB" id="A0A8D2DH23"/>
<evidence type="ECO:0000313" key="2">
    <source>
        <dbReference type="Ensembl" id="ENSSVLP00005024618.1"/>
    </source>
</evidence>
<organism evidence="2 3">
    <name type="scientific">Sciurus vulgaris</name>
    <name type="common">Eurasian red squirrel</name>
    <dbReference type="NCBI Taxonomy" id="55149"/>
    <lineage>
        <taxon>Eukaryota</taxon>
        <taxon>Metazoa</taxon>
        <taxon>Chordata</taxon>
        <taxon>Craniata</taxon>
        <taxon>Vertebrata</taxon>
        <taxon>Euteleostomi</taxon>
        <taxon>Mammalia</taxon>
        <taxon>Eutheria</taxon>
        <taxon>Euarchontoglires</taxon>
        <taxon>Glires</taxon>
        <taxon>Rodentia</taxon>
        <taxon>Sciuromorpha</taxon>
        <taxon>Sciuridae</taxon>
        <taxon>Sciurinae</taxon>
        <taxon>Sciurini</taxon>
        <taxon>Sciurus</taxon>
    </lineage>
</organism>
<dbReference type="Ensembl" id="ENSSVLT00005027372.1">
    <property type="protein sequence ID" value="ENSSVLP00005024618.1"/>
    <property type="gene ID" value="ENSSVLG00005019468.1"/>
</dbReference>
<proteinExistence type="predicted"/>
<keyword evidence="3" id="KW-1185">Reference proteome</keyword>
<keyword evidence="1" id="KW-0732">Signal</keyword>
<reference evidence="2" key="1">
    <citation type="submission" date="2025-08" db="UniProtKB">
        <authorList>
            <consortium name="Ensembl"/>
        </authorList>
    </citation>
    <scope>IDENTIFICATION</scope>
</reference>
<feature type="chain" id="PRO_5034635625" evidence="1">
    <location>
        <begin position="22"/>
        <end position="117"/>
    </location>
</feature>
<protein>
    <submittedName>
        <fullName evidence="2">Uncharacterized protein</fullName>
    </submittedName>
</protein>
<dbReference type="Proteomes" id="UP000694564">
    <property type="component" value="Chromosome 17"/>
</dbReference>
<name>A0A8D2DH23_SCIVU</name>